<comment type="caution">
    <text evidence="2">The sequence shown here is derived from an EMBL/GenBank/DDBJ whole genome shotgun (WGS) entry which is preliminary data.</text>
</comment>
<organism evidence="2 3">
    <name type="scientific">Liparis tanakae</name>
    <name type="common">Tanaka's snailfish</name>
    <dbReference type="NCBI Taxonomy" id="230148"/>
    <lineage>
        <taxon>Eukaryota</taxon>
        <taxon>Metazoa</taxon>
        <taxon>Chordata</taxon>
        <taxon>Craniata</taxon>
        <taxon>Vertebrata</taxon>
        <taxon>Euteleostomi</taxon>
        <taxon>Actinopterygii</taxon>
        <taxon>Neopterygii</taxon>
        <taxon>Teleostei</taxon>
        <taxon>Neoteleostei</taxon>
        <taxon>Acanthomorphata</taxon>
        <taxon>Eupercaria</taxon>
        <taxon>Perciformes</taxon>
        <taxon>Cottioidei</taxon>
        <taxon>Cottales</taxon>
        <taxon>Liparidae</taxon>
        <taxon>Liparis</taxon>
    </lineage>
</organism>
<accession>A0A4Z2ETZ8</accession>
<evidence type="ECO:0000256" key="1">
    <source>
        <dbReference type="SAM" id="MobiDB-lite"/>
    </source>
</evidence>
<keyword evidence="3" id="KW-1185">Reference proteome</keyword>
<dbReference type="AlphaFoldDB" id="A0A4Z2ETZ8"/>
<sequence>MFPQVIGGVTPVTSSRVSTSVTNEGRYHDSHNGPAIHYSGGSSVASPCFLVGGGPGAEAGVQPADWRQTGAEPTTLDDITVTHSAAPRRLTG</sequence>
<gene>
    <name evidence="2" type="ORF">EYF80_057454</name>
</gene>
<dbReference type="EMBL" id="SRLO01002727">
    <property type="protein sequence ID" value="TNN32386.1"/>
    <property type="molecule type" value="Genomic_DNA"/>
</dbReference>
<evidence type="ECO:0000313" key="2">
    <source>
        <dbReference type="EMBL" id="TNN32386.1"/>
    </source>
</evidence>
<proteinExistence type="predicted"/>
<protein>
    <submittedName>
        <fullName evidence="2">Uncharacterized protein</fullName>
    </submittedName>
</protein>
<name>A0A4Z2ETZ8_9TELE</name>
<dbReference type="Proteomes" id="UP000314294">
    <property type="component" value="Unassembled WGS sequence"/>
</dbReference>
<feature type="region of interest" description="Disordered" evidence="1">
    <location>
        <begin position="68"/>
        <end position="92"/>
    </location>
</feature>
<reference evidence="2 3" key="1">
    <citation type="submission" date="2019-03" db="EMBL/GenBank/DDBJ databases">
        <title>First draft genome of Liparis tanakae, snailfish: a comprehensive survey of snailfish specific genes.</title>
        <authorList>
            <person name="Kim W."/>
            <person name="Song I."/>
            <person name="Jeong J.-H."/>
            <person name="Kim D."/>
            <person name="Kim S."/>
            <person name="Ryu S."/>
            <person name="Song J.Y."/>
            <person name="Lee S.K."/>
        </authorList>
    </citation>
    <scope>NUCLEOTIDE SEQUENCE [LARGE SCALE GENOMIC DNA]</scope>
    <source>
        <tissue evidence="2">Muscle</tissue>
    </source>
</reference>
<evidence type="ECO:0000313" key="3">
    <source>
        <dbReference type="Proteomes" id="UP000314294"/>
    </source>
</evidence>